<protein>
    <submittedName>
        <fullName evidence="6">G2128 protein</fullName>
    </submittedName>
</protein>
<keyword evidence="4" id="KW-0597">Phosphoprotein</keyword>
<dbReference type="Pfam" id="PF10248">
    <property type="entry name" value="Mlf1IP"/>
    <property type="match status" value="1"/>
</dbReference>
<feature type="compositionally biased region" description="Polar residues" evidence="5">
    <location>
        <begin position="139"/>
        <end position="172"/>
    </location>
</feature>
<dbReference type="InterPro" id="IPR019376">
    <property type="entry name" value="Myeloid_leukemia_factor"/>
</dbReference>
<evidence type="ECO:0000256" key="3">
    <source>
        <dbReference type="ARBA" id="ARBA00022490"/>
    </source>
</evidence>
<organism evidence="6 7">
    <name type="scientific">Coccomyxa viridis</name>
    <dbReference type="NCBI Taxonomy" id="1274662"/>
    <lineage>
        <taxon>Eukaryota</taxon>
        <taxon>Viridiplantae</taxon>
        <taxon>Chlorophyta</taxon>
        <taxon>core chlorophytes</taxon>
        <taxon>Trebouxiophyceae</taxon>
        <taxon>Trebouxiophyceae incertae sedis</taxon>
        <taxon>Coccomyxaceae</taxon>
        <taxon>Coccomyxa</taxon>
    </lineage>
</organism>
<keyword evidence="3" id="KW-0963">Cytoplasm</keyword>
<evidence type="ECO:0000313" key="6">
    <source>
        <dbReference type="EMBL" id="CAL5220162.1"/>
    </source>
</evidence>
<evidence type="ECO:0000256" key="5">
    <source>
        <dbReference type="SAM" id="MobiDB-lite"/>
    </source>
</evidence>
<feature type="region of interest" description="Disordered" evidence="5">
    <location>
        <begin position="68"/>
        <end position="191"/>
    </location>
</feature>
<feature type="compositionally biased region" description="Basic and acidic residues" evidence="5">
    <location>
        <begin position="73"/>
        <end position="103"/>
    </location>
</feature>
<comment type="similarity">
    <text evidence="2">Belongs to the MLF family.</text>
</comment>
<dbReference type="Proteomes" id="UP001497392">
    <property type="component" value="Unassembled WGS sequence"/>
</dbReference>
<comment type="subcellular location">
    <subcellularLocation>
        <location evidence="1">Cytoplasm</location>
    </subcellularLocation>
</comment>
<evidence type="ECO:0000256" key="4">
    <source>
        <dbReference type="ARBA" id="ARBA00022553"/>
    </source>
</evidence>
<feature type="compositionally biased region" description="Polar residues" evidence="5">
    <location>
        <begin position="181"/>
        <end position="191"/>
    </location>
</feature>
<evidence type="ECO:0000313" key="7">
    <source>
        <dbReference type="Proteomes" id="UP001497392"/>
    </source>
</evidence>
<gene>
    <name evidence="6" type="primary">g2128</name>
    <name evidence="6" type="ORF">VP750_LOCUS1821</name>
</gene>
<dbReference type="EMBL" id="CAXHTA020000003">
    <property type="protein sequence ID" value="CAL5220162.1"/>
    <property type="molecule type" value="Genomic_DNA"/>
</dbReference>
<name>A0ABP1FQ19_9CHLO</name>
<evidence type="ECO:0000256" key="1">
    <source>
        <dbReference type="ARBA" id="ARBA00004496"/>
    </source>
</evidence>
<proteinExistence type="inferred from homology"/>
<comment type="caution">
    <text evidence="6">The sequence shown here is derived from an EMBL/GenBank/DDBJ whole genome shotgun (WGS) entry which is preliminary data.</text>
</comment>
<accession>A0ABP1FQ19</accession>
<evidence type="ECO:0000256" key="2">
    <source>
        <dbReference type="ARBA" id="ARBA00008332"/>
    </source>
</evidence>
<dbReference type="PANTHER" id="PTHR13105">
    <property type="entry name" value="MYELOID LEUKEMIA FACTOR"/>
    <property type="match status" value="1"/>
</dbReference>
<reference evidence="6 7" key="1">
    <citation type="submission" date="2024-06" db="EMBL/GenBank/DDBJ databases">
        <authorList>
            <person name="Kraege A."/>
            <person name="Thomma B."/>
        </authorList>
    </citation>
    <scope>NUCLEOTIDE SEQUENCE [LARGE SCALE GENOMIC DNA]</scope>
</reference>
<keyword evidence="7" id="KW-1185">Reference proteome</keyword>
<sequence length="258" mass="29453">MSAFPHLHRSRQSVFDHPFFTEPLLDPFVSHRYTSPVFDVLRVQGPPQAEYVHDGRPDIRELHPEEIEDEHQSDDFHHHPLVEGPEDTQHERSAKRRQWEETHANASRAPRQEPPQQPPRSFRFVSTSSAYGSSHGGFVQTSSSTMRDYNGIQETTHSSYDGRTGQQQSLHSRQLPDRGHTVTSSQHGRQSQAHINHMLHNLDPEGLAGFERDWARLQQARLPMQSSWDTASLGSPGLIDIMGSSRRTARRGRDIPIE</sequence>